<keyword evidence="1" id="KW-0812">Transmembrane</keyword>
<dbReference type="EMBL" id="BAAALF010000058">
    <property type="protein sequence ID" value="GAA1241936.1"/>
    <property type="molecule type" value="Genomic_DNA"/>
</dbReference>
<name>A0ABN1W9M8_9ACTN</name>
<proteinExistence type="predicted"/>
<evidence type="ECO:0000256" key="1">
    <source>
        <dbReference type="SAM" id="Phobius"/>
    </source>
</evidence>
<evidence type="ECO:0000313" key="3">
    <source>
        <dbReference type="Proteomes" id="UP001500037"/>
    </source>
</evidence>
<feature type="transmembrane region" description="Helical" evidence="1">
    <location>
        <begin position="23"/>
        <end position="44"/>
    </location>
</feature>
<comment type="caution">
    <text evidence="2">The sequence shown here is derived from an EMBL/GenBank/DDBJ whole genome shotgun (WGS) entry which is preliminary data.</text>
</comment>
<protein>
    <submittedName>
        <fullName evidence="2">Uncharacterized protein</fullName>
    </submittedName>
</protein>
<keyword evidence="1" id="KW-1133">Transmembrane helix</keyword>
<gene>
    <name evidence="2" type="ORF">GCM10009665_35820</name>
</gene>
<organism evidence="2 3">
    <name type="scientific">Kitasatospora nipponensis</name>
    <dbReference type="NCBI Taxonomy" id="258049"/>
    <lineage>
        <taxon>Bacteria</taxon>
        <taxon>Bacillati</taxon>
        <taxon>Actinomycetota</taxon>
        <taxon>Actinomycetes</taxon>
        <taxon>Kitasatosporales</taxon>
        <taxon>Streptomycetaceae</taxon>
        <taxon>Kitasatospora</taxon>
    </lineage>
</organism>
<reference evidence="2 3" key="1">
    <citation type="journal article" date="2019" name="Int. J. Syst. Evol. Microbiol.">
        <title>The Global Catalogue of Microorganisms (GCM) 10K type strain sequencing project: providing services to taxonomists for standard genome sequencing and annotation.</title>
        <authorList>
            <consortium name="The Broad Institute Genomics Platform"/>
            <consortium name="The Broad Institute Genome Sequencing Center for Infectious Disease"/>
            <person name="Wu L."/>
            <person name="Ma J."/>
        </authorList>
    </citation>
    <scope>NUCLEOTIDE SEQUENCE [LARGE SCALE GENOMIC DNA]</scope>
    <source>
        <strain evidence="2 3">JCM 13004</strain>
    </source>
</reference>
<keyword evidence="1" id="KW-0472">Membrane</keyword>
<keyword evidence="3" id="KW-1185">Reference proteome</keyword>
<sequence>MDAMDLAAIFHSGQNDHGGWGDLFMVIGVVGLLIAVGGVVLTRAGLRAARKPVDHLPGPLLLLAGLALAVLGFWLT</sequence>
<dbReference type="Proteomes" id="UP001500037">
    <property type="component" value="Unassembled WGS sequence"/>
</dbReference>
<dbReference type="RefSeq" id="WP_344442682.1">
    <property type="nucleotide sequence ID" value="NZ_BAAALF010000058.1"/>
</dbReference>
<evidence type="ECO:0000313" key="2">
    <source>
        <dbReference type="EMBL" id="GAA1241936.1"/>
    </source>
</evidence>
<feature type="transmembrane region" description="Helical" evidence="1">
    <location>
        <begin position="56"/>
        <end position="75"/>
    </location>
</feature>
<accession>A0ABN1W9M8</accession>